<dbReference type="InterPro" id="IPR020084">
    <property type="entry name" value="NUDIX_hydrolase_CS"/>
</dbReference>
<reference evidence="3 4" key="1">
    <citation type="submission" date="2016-01" db="EMBL/GenBank/DDBJ databases">
        <title>The draft genome sequence of Aquimarina sp. RZW4-3-2.</title>
        <authorList>
            <person name="Wang Y."/>
        </authorList>
    </citation>
    <scope>NUCLEOTIDE SEQUENCE [LARGE SCALE GENOMIC DNA]</scope>
    <source>
        <strain evidence="3 4">RZW4-3-2</strain>
    </source>
</reference>
<dbReference type="Gene3D" id="1.10.10.10">
    <property type="entry name" value="Winged helix-like DNA-binding domain superfamily/Winged helix DNA-binding domain"/>
    <property type="match status" value="1"/>
</dbReference>
<comment type="caution">
    <text evidence="3">The sequence shown here is derived from an EMBL/GenBank/DDBJ whole genome shotgun (WGS) entry which is preliminary data.</text>
</comment>
<gene>
    <name evidence="3" type="ORF">AWE51_03015</name>
</gene>
<feature type="domain" description="Nudix hydrolase" evidence="2">
    <location>
        <begin position="5"/>
        <end position="137"/>
    </location>
</feature>
<evidence type="ECO:0000259" key="2">
    <source>
        <dbReference type="PROSITE" id="PS51462"/>
    </source>
</evidence>
<dbReference type="GO" id="GO:0016787">
    <property type="term" value="F:hydrolase activity"/>
    <property type="evidence" value="ECO:0007669"/>
    <property type="project" value="UniProtKB-KW"/>
</dbReference>
<dbReference type="PROSITE" id="PS00893">
    <property type="entry name" value="NUDIX_BOX"/>
    <property type="match status" value="1"/>
</dbReference>
<sequence length="226" mass="26724">MIRQNIKVAVDAVVFGYKNKSLNVLLIKRNIDPFKDSWALPGGLVLEDESLEHAVERELKEETNVTVDYMEQLYSFGQPNRDPRNRVISITYFALVKPEHHEIKADTDAKDVAWFDIQKLPELAFDHKIILEKAKERLRNKLTYEPIGFDLLDDKFLFSDLEKLYMTILEKQIDRRNFRKKILSFNILEELDEKVSEGRGRPANLFQFNKKQYFIHKKEGFLFDIK</sequence>
<dbReference type="InterPro" id="IPR036390">
    <property type="entry name" value="WH_DNA-bd_sf"/>
</dbReference>
<dbReference type="STRING" id="1642818.AWE51_03015"/>
<dbReference type="CDD" id="cd18873">
    <property type="entry name" value="NUDIX_NadM_like"/>
    <property type="match status" value="1"/>
</dbReference>
<dbReference type="PANTHER" id="PTHR43736">
    <property type="entry name" value="ADP-RIBOSE PYROPHOSPHATASE"/>
    <property type="match status" value="1"/>
</dbReference>
<dbReference type="AlphaFoldDB" id="A0A162DM09"/>
<dbReference type="Proteomes" id="UP000076715">
    <property type="component" value="Unassembled WGS sequence"/>
</dbReference>
<dbReference type="InterPro" id="IPR036388">
    <property type="entry name" value="WH-like_DNA-bd_sf"/>
</dbReference>
<organism evidence="3 4">
    <name type="scientific">Aquimarina aggregata</name>
    <dbReference type="NCBI Taxonomy" id="1642818"/>
    <lineage>
        <taxon>Bacteria</taxon>
        <taxon>Pseudomonadati</taxon>
        <taxon>Bacteroidota</taxon>
        <taxon>Flavobacteriia</taxon>
        <taxon>Flavobacteriales</taxon>
        <taxon>Flavobacteriaceae</taxon>
        <taxon>Aquimarina</taxon>
    </lineage>
</organism>
<dbReference type="Gene3D" id="3.90.79.10">
    <property type="entry name" value="Nucleoside Triphosphate Pyrophosphohydrolase"/>
    <property type="match status" value="1"/>
</dbReference>
<dbReference type="InterPro" id="IPR054105">
    <property type="entry name" value="WHD_NrtR"/>
</dbReference>
<evidence type="ECO:0000313" key="3">
    <source>
        <dbReference type="EMBL" id="KZS42428.1"/>
    </source>
</evidence>
<dbReference type="RefSeq" id="WP_066310142.1">
    <property type="nucleotide sequence ID" value="NZ_CANLSS010000001.1"/>
</dbReference>
<keyword evidence="4" id="KW-1185">Reference proteome</keyword>
<dbReference type="SUPFAM" id="SSF55811">
    <property type="entry name" value="Nudix"/>
    <property type="match status" value="1"/>
</dbReference>
<evidence type="ECO:0000256" key="1">
    <source>
        <dbReference type="ARBA" id="ARBA00022801"/>
    </source>
</evidence>
<keyword evidence="1 3" id="KW-0378">Hydrolase</keyword>
<dbReference type="Pfam" id="PF00293">
    <property type="entry name" value="NUDIX"/>
    <property type="match status" value="1"/>
</dbReference>
<name>A0A162DM09_9FLAO</name>
<dbReference type="OrthoDB" id="9786141at2"/>
<dbReference type="PROSITE" id="PS51462">
    <property type="entry name" value="NUDIX"/>
    <property type="match status" value="1"/>
</dbReference>
<dbReference type="InterPro" id="IPR000086">
    <property type="entry name" value="NUDIX_hydrolase_dom"/>
</dbReference>
<dbReference type="EMBL" id="LQRT01000002">
    <property type="protein sequence ID" value="KZS42428.1"/>
    <property type="molecule type" value="Genomic_DNA"/>
</dbReference>
<evidence type="ECO:0000313" key="4">
    <source>
        <dbReference type="Proteomes" id="UP000076715"/>
    </source>
</evidence>
<dbReference type="Pfam" id="PF21906">
    <property type="entry name" value="WHD_NrtR"/>
    <property type="match status" value="1"/>
</dbReference>
<dbReference type="InterPro" id="IPR015797">
    <property type="entry name" value="NUDIX_hydrolase-like_dom_sf"/>
</dbReference>
<proteinExistence type="predicted"/>
<dbReference type="PANTHER" id="PTHR43736:SF4">
    <property type="entry name" value="SLR1690 PROTEIN"/>
    <property type="match status" value="1"/>
</dbReference>
<dbReference type="SUPFAM" id="SSF46785">
    <property type="entry name" value="Winged helix' DNA-binding domain"/>
    <property type="match status" value="1"/>
</dbReference>
<accession>A0A162DM09</accession>
<protein>
    <submittedName>
        <fullName evidence="3">NUDIX hydrolase</fullName>
    </submittedName>
</protein>